<feature type="domain" description="Metallo-beta-lactamase" evidence="1">
    <location>
        <begin position="100"/>
        <end position="296"/>
    </location>
</feature>
<dbReference type="InterPro" id="IPR024884">
    <property type="entry name" value="NAPE-PLD"/>
</dbReference>
<dbReference type="EMBL" id="JBHMEW010000005">
    <property type="protein sequence ID" value="MFB9210314.1"/>
    <property type="molecule type" value="Genomic_DNA"/>
</dbReference>
<dbReference type="InterPro" id="IPR036866">
    <property type="entry name" value="RibonucZ/Hydroxyglut_hydro"/>
</dbReference>
<dbReference type="SUPFAM" id="SSF56281">
    <property type="entry name" value="Metallo-hydrolase/oxidoreductase"/>
    <property type="match status" value="1"/>
</dbReference>
<proteinExistence type="predicted"/>
<dbReference type="PIRSF" id="PIRSF038896">
    <property type="entry name" value="NAPE-PLD"/>
    <property type="match status" value="1"/>
</dbReference>
<evidence type="ECO:0000313" key="2">
    <source>
        <dbReference type="EMBL" id="MFB9210314.1"/>
    </source>
</evidence>
<dbReference type="PANTHER" id="PTHR15032:SF4">
    <property type="entry name" value="N-ACYL-PHOSPHATIDYLETHANOLAMINE-HYDROLYZING PHOSPHOLIPASE D"/>
    <property type="match status" value="1"/>
</dbReference>
<dbReference type="Proteomes" id="UP001589654">
    <property type="component" value="Unassembled WGS sequence"/>
</dbReference>
<dbReference type="RefSeq" id="WP_290249662.1">
    <property type="nucleotide sequence ID" value="NZ_JAUFQT010000002.1"/>
</dbReference>
<accession>A0ABV5J2U2</accession>
<name>A0ABV5J2U2_9BACT</name>
<keyword evidence="3" id="KW-1185">Reference proteome</keyword>
<evidence type="ECO:0000259" key="1">
    <source>
        <dbReference type="Pfam" id="PF12706"/>
    </source>
</evidence>
<sequence>MLNPAQFGGSIRRKDLNKFQQSKNWNGKKFVNLAATQIDINLKTLPTVLKDNFSGKQDRVPKQSLPIHPFDAEKFQPEDGKPKFIWYGHSVVLMQLHGFNLLIDPMFGPDASPIGPFATKRFSNNTLDIIDTLPPIDAILLTHDHYDHLDYKSIMKLKPKVNIWLVALGISRHLEKWEIPAQQVKEFDWWEAVEFQGIKLTFTPSRHFAGRGALDRSKTLWGGWIFQSNDHKIYWSGDGGYGNHFKAIGQEYGPFDLAFVECGQYYKHWHQVHLYPEESIQAAMDAQAQVAVPVHWGAFTLSPHHWKDPVERFVKEAIAQKQDYFIPELGKIFTFETLNDMDNWWEKIK</sequence>
<dbReference type="Pfam" id="PF12706">
    <property type="entry name" value="Lactamase_B_2"/>
    <property type="match status" value="1"/>
</dbReference>
<dbReference type="InterPro" id="IPR001279">
    <property type="entry name" value="Metallo-B-lactamas"/>
</dbReference>
<evidence type="ECO:0000313" key="3">
    <source>
        <dbReference type="Proteomes" id="UP001589654"/>
    </source>
</evidence>
<gene>
    <name evidence="2" type="ORF">ACFFUR_00715</name>
</gene>
<comment type="caution">
    <text evidence="2">The sequence shown here is derived from an EMBL/GenBank/DDBJ whole genome shotgun (WGS) entry which is preliminary data.</text>
</comment>
<organism evidence="2 3">
    <name type="scientific">Echinicola jeungdonensis</name>
    <dbReference type="NCBI Taxonomy" id="709343"/>
    <lineage>
        <taxon>Bacteria</taxon>
        <taxon>Pseudomonadati</taxon>
        <taxon>Bacteroidota</taxon>
        <taxon>Cytophagia</taxon>
        <taxon>Cytophagales</taxon>
        <taxon>Cyclobacteriaceae</taxon>
        <taxon>Echinicola</taxon>
    </lineage>
</organism>
<dbReference type="Gene3D" id="3.60.15.10">
    <property type="entry name" value="Ribonuclease Z/Hydroxyacylglutathione hydrolase-like"/>
    <property type="match status" value="1"/>
</dbReference>
<protein>
    <submittedName>
        <fullName evidence="2">MBL fold metallo-hydrolase</fullName>
    </submittedName>
</protein>
<reference evidence="2 3" key="1">
    <citation type="submission" date="2024-09" db="EMBL/GenBank/DDBJ databases">
        <authorList>
            <person name="Sun Q."/>
            <person name="Mori K."/>
        </authorList>
    </citation>
    <scope>NUCLEOTIDE SEQUENCE [LARGE SCALE GENOMIC DNA]</scope>
    <source>
        <strain evidence="2 3">CECT 7682</strain>
    </source>
</reference>
<dbReference type="PANTHER" id="PTHR15032">
    <property type="entry name" value="N-ACYL-PHOSPHATIDYLETHANOLAMINE-HYDROLYZING PHOSPHOLIPASE D"/>
    <property type="match status" value="1"/>
</dbReference>